<dbReference type="PRINTS" id="PR00455">
    <property type="entry name" value="HTHTETR"/>
</dbReference>
<reference evidence="7 8" key="1">
    <citation type="submission" date="2019-02" db="EMBL/GenBank/DDBJ databases">
        <title>Draft genome sequences of novel Actinobacteria.</title>
        <authorList>
            <person name="Sahin N."/>
            <person name="Ay H."/>
            <person name="Saygin H."/>
        </authorList>
    </citation>
    <scope>NUCLEOTIDE SEQUENCE [LARGE SCALE GENOMIC DNA]</scope>
    <source>
        <strain evidence="7 8">KC603</strain>
    </source>
</reference>
<dbReference type="PANTHER" id="PTHR30055:SF234">
    <property type="entry name" value="HTH-TYPE TRANSCRIPTIONAL REGULATOR BETI"/>
    <property type="match status" value="1"/>
</dbReference>
<evidence type="ECO:0000256" key="4">
    <source>
        <dbReference type="PROSITE-ProRule" id="PRU00335"/>
    </source>
</evidence>
<keyword evidence="2 4" id="KW-0238">DNA-binding</keyword>
<evidence type="ECO:0000259" key="6">
    <source>
        <dbReference type="PROSITE" id="PS50977"/>
    </source>
</evidence>
<dbReference type="PANTHER" id="PTHR30055">
    <property type="entry name" value="HTH-TYPE TRANSCRIPTIONAL REGULATOR RUTR"/>
    <property type="match status" value="1"/>
</dbReference>
<keyword evidence="8" id="KW-1185">Reference proteome</keyword>
<dbReference type="Pfam" id="PF00440">
    <property type="entry name" value="TetR_N"/>
    <property type="match status" value="1"/>
</dbReference>
<evidence type="ECO:0000313" key="7">
    <source>
        <dbReference type="EMBL" id="TDC48552.1"/>
    </source>
</evidence>
<evidence type="ECO:0000256" key="2">
    <source>
        <dbReference type="ARBA" id="ARBA00023125"/>
    </source>
</evidence>
<accession>A0A4R4RIZ1</accession>
<dbReference type="InterPro" id="IPR001647">
    <property type="entry name" value="HTH_TetR"/>
</dbReference>
<keyword evidence="1" id="KW-0805">Transcription regulation</keyword>
<organism evidence="7 8">
    <name type="scientific">Jiangella ureilytica</name>
    <dbReference type="NCBI Taxonomy" id="2530374"/>
    <lineage>
        <taxon>Bacteria</taxon>
        <taxon>Bacillati</taxon>
        <taxon>Actinomycetota</taxon>
        <taxon>Actinomycetes</taxon>
        <taxon>Jiangellales</taxon>
        <taxon>Jiangellaceae</taxon>
        <taxon>Jiangella</taxon>
    </lineage>
</organism>
<feature type="region of interest" description="Disordered" evidence="5">
    <location>
        <begin position="176"/>
        <end position="195"/>
    </location>
</feature>
<feature type="domain" description="HTH tetR-type" evidence="6">
    <location>
        <begin position="4"/>
        <end position="64"/>
    </location>
</feature>
<dbReference type="GO" id="GO:0003700">
    <property type="term" value="F:DNA-binding transcription factor activity"/>
    <property type="evidence" value="ECO:0007669"/>
    <property type="project" value="TreeGrafter"/>
</dbReference>
<dbReference type="InterPro" id="IPR009057">
    <property type="entry name" value="Homeodomain-like_sf"/>
</dbReference>
<evidence type="ECO:0000313" key="8">
    <source>
        <dbReference type="Proteomes" id="UP000295621"/>
    </source>
</evidence>
<evidence type="ECO:0000256" key="1">
    <source>
        <dbReference type="ARBA" id="ARBA00023015"/>
    </source>
</evidence>
<gene>
    <name evidence="7" type="ORF">E1212_20830</name>
</gene>
<dbReference type="SUPFAM" id="SSF46689">
    <property type="entry name" value="Homeodomain-like"/>
    <property type="match status" value="1"/>
</dbReference>
<keyword evidence="3" id="KW-0804">Transcription</keyword>
<evidence type="ECO:0000256" key="5">
    <source>
        <dbReference type="SAM" id="MobiDB-lite"/>
    </source>
</evidence>
<dbReference type="Proteomes" id="UP000295621">
    <property type="component" value="Unassembled WGS sequence"/>
</dbReference>
<dbReference type="InterPro" id="IPR050109">
    <property type="entry name" value="HTH-type_TetR-like_transc_reg"/>
</dbReference>
<dbReference type="EMBL" id="SMKL01000054">
    <property type="protein sequence ID" value="TDC48552.1"/>
    <property type="molecule type" value="Genomic_DNA"/>
</dbReference>
<proteinExistence type="predicted"/>
<protein>
    <submittedName>
        <fullName evidence="7">TetR/AcrR family transcriptional regulator</fullName>
    </submittedName>
</protein>
<dbReference type="AlphaFoldDB" id="A0A4R4RIZ1"/>
<dbReference type="RefSeq" id="WP_131985995.1">
    <property type="nucleotide sequence ID" value="NZ_SMKL01000054.1"/>
</dbReference>
<dbReference type="InterPro" id="IPR041479">
    <property type="entry name" value="TetR_CgmR_C"/>
</dbReference>
<dbReference type="OrthoDB" id="9806334at2"/>
<name>A0A4R4RIZ1_9ACTN</name>
<dbReference type="PROSITE" id="PS50977">
    <property type="entry name" value="HTH_TETR_2"/>
    <property type="match status" value="1"/>
</dbReference>
<dbReference type="Pfam" id="PF17937">
    <property type="entry name" value="TetR_C_28"/>
    <property type="match status" value="1"/>
</dbReference>
<sequence>MPRPSSRDRILDALQRILVGTGLHAVTLEAVADEAGISKGGLLYHFPSKEALITGLAKRLADNVEADFEKVQGMPPDEVVDFYLRSSVASSDDAVYWPLLAALRSNDIASDEARELVIYCFVRWAEIIRGNVKDPVTAEIVRLVGDGLYLSALAGLPMPDPALLDEVRLRLRREASAGGQAGTSAGGPAEASTTG</sequence>
<feature type="DNA-binding region" description="H-T-H motif" evidence="4">
    <location>
        <begin position="27"/>
        <end position="46"/>
    </location>
</feature>
<dbReference type="Gene3D" id="1.10.357.10">
    <property type="entry name" value="Tetracycline Repressor, domain 2"/>
    <property type="match status" value="1"/>
</dbReference>
<evidence type="ECO:0000256" key="3">
    <source>
        <dbReference type="ARBA" id="ARBA00023163"/>
    </source>
</evidence>
<dbReference type="GO" id="GO:0000976">
    <property type="term" value="F:transcription cis-regulatory region binding"/>
    <property type="evidence" value="ECO:0007669"/>
    <property type="project" value="TreeGrafter"/>
</dbReference>
<comment type="caution">
    <text evidence="7">The sequence shown here is derived from an EMBL/GenBank/DDBJ whole genome shotgun (WGS) entry which is preliminary data.</text>
</comment>